<dbReference type="EMBL" id="LCAV01000013">
    <property type="protein sequence ID" value="KKR98904.1"/>
    <property type="molecule type" value="Genomic_DNA"/>
</dbReference>
<name>A0A0G0VDD6_9BACT</name>
<sequence>MTNKITKFRGIIFSFLIIFSLAYFWQVTSLSMKGFQIKDLDKQIQQLKKDSQKLELELTVEKSMMNVDERVKGLNLVAVKNVEYLNIVSPSVALR</sequence>
<feature type="transmembrane region" description="Helical" evidence="2">
    <location>
        <begin position="6"/>
        <end position="25"/>
    </location>
</feature>
<keyword evidence="2" id="KW-0472">Membrane</keyword>
<evidence type="ECO:0000313" key="4">
    <source>
        <dbReference type="Proteomes" id="UP000034108"/>
    </source>
</evidence>
<accession>A0A0G0VDD6</accession>
<dbReference type="STRING" id="1619048.UU49_C0013G0011"/>
<reference evidence="3 4" key="1">
    <citation type="journal article" date="2015" name="Nature">
        <title>rRNA introns, odd ribosomes, and small enigmatic genomes across a large radiation of phyla.</title>
        <authorList>
            <person name="Brown C.T."/>
            <person name="Hug L.A."/>
            <person name="Thomas B.C."/>
            <person name="Sharon I."/>
            <person name="Castelle C.J."/>
            <person name="Singh A."/>
            <person name="Wilkins M.J."/>
            <person name="Williams K.H."/>
            <person name="Banfield J.F."/>
        </authorList>
    </citation>
    <scope>NUCLEOTIDE SEQUENCE [LARGE SCALE GENOMIC DNA]</scope>
</reference>
<keyword evidence="1" id="KW-0175">Coiled coil</keyword>
<protein>
    <recommendedName>
        <fullName evidence="5">Cell division protein FtsL</fullName>
    </recommendedName>
</protein>
<keyword evidence="2" id="KW-0812">Transmembrane</keyword>
<evidence type="ECO:0000313" key="3">
    <source>
        <dbReference type="EMBL" id="KKR98904.1"/>
    </source>
</evidence>
<dbReference type="Proteomes" id="UP000034108">
    <property type="component" value="Unassembled WGS sequence"/>
</dbReference>
<organism evidence="3 4">
    <name type="scientific">Candidatus Magasanikbacteria bacterium GW2011_GWC2_41_17</name>
    <dbReference type="NCBI Taxonomy" id="1619048"/>
    <lineage>
        <taxon>Bacteria</taxon>
        <taxon>Candidatus Magasanikiibacteriota</taxon>
    </lineage>
</organism>
<keyword evidence="2" id="KW-1133">Transmembrane helix</keyword>
<dbReference type="AlphaFoldDB" id="A0A0G0VDD6"/>
<feature type="coiled-coil region" evidence="1">
    <location>
        <begin position="37"/>
        <end position="64"/>
    </location>
</feature>
<evidence type="ECO:0008006" key="5">
    <source>
        <dbReference type="Google" id="ProtNLM"/>
    </source>
</evidence>
<gene>
    <name evidence="3" type="ORF">UU49_C0013G0011</name>
</gene>
<proteinExistence type="predicted"/>
<evidence type="ECO:0000256" key="1">
    <source>
        <dbReference type="SAM" id="Coils"/>
    </source>
</evidence>
<evidence type="ECO:0000256" key="2">
    <source>
        <dbReference type="SAM" id="Phobius"/>
    </source>
</evidence>
<comment type="caution">
    <text evidence="3">The sequence shown here is derived from an EMBL/GenBank/DDBJ whole genome shotgun (WGS) entry which is preliminary data.</text>
</comment>